<gene>
    <name evidence="3" type="ORF">NSED_08795</name>
</gene>
<sequence>MTNRVLWGISISALVLAFIGILITITFEEPEIYNESETYVPKTRDVYLFTRVDENIEEEGLAIPPDMFSQDTIVVNQGDKVKIHFYNLEPVETQEHHTFTINDPAYNIHEDINAEENIVIEFTATKSGIFNYICTFHQPTMSGELVVLPVED</sequence>
<feature type="transmembrane region" description="Helical" evidence="1">
    <location>
        <begin position="6"/>
        <end position="27"/>
    </location>
</feature>
<dbReference type="KEGG" id="nir:NSED_08795"/>
<dbReference type="GeneID" id="13698520"/>
<dbReference type="InterPro" id="IPR008972">
    <property type="entry name" value="Cupredoxin"/>
</dbReference>
<reference evidence="3 4" key="1">
    <citation type="journal article" date="2012" name="J. Bacteriol.">
        <title>Draft Genome Sequence of an Ammonia-Oxidizing Archaeon, "Candidatus Nitrosopumilus sediminis" AR2, from Svalbard in the Arctic Circle.</title>
        <authorList>
            <person name="Park S.J."/>
            <person name="Kim J.G."/>
            <person name="Jung M.Y."/>
            <person name="Kim S.J."/>
            <person name="Cha I.T."/>
            <person name="Ghai R."/>
            <person name="Martin-Cuadrado A.B."/>
            <person name="Rodriguez-Valera F."/>
            <person name="Rhee S.K."/>
        </authorList>
    </citation>
    <scope>NUCLEOTIDE SEQUENCE [LARGE SCALE GENOMIC DNA]</scope>
    <source>
        <strain evidence="3 4">AR2</strain>
    </source>
</reference>
<name>K0BDK3_9ARCH</name>
<dbReference type="EMBL" id="CP003843">
    <property type="protein sequence ID" value="AFS83549.1"/>
    <property type="molecule type" value="Genomic_DNA"/>
</dbReference>
<evidence type="ECO:0000313" key="3">
    <source>
        <dbReference type="EMBL" id="AFS83549.1"/>
    </source>
</evidence>
<dbReference type="RefSeq" id="WP_014965916.1">
    <property type="nucleotide sequence ID" value="NC_018656.1"/>
</dbReference>
<organism evidence="3 4">
    <name type="scientific">Candidatus Nitrosopumilus sediminis</name>
    <dbReference type="NCBI Taxonomy" id="1229909"/>
    <lineage>
        <taxon>Archaea</taxon>
        <taxon>Nitrososphaerota</taxon>
        <taxon>Nitrososphaeria</taxon>
        <taxon>Nitrosopumilales</taxon>
        <taxon>Nitrosopumilaceae</taxon>
        <taxon>Nitrosopumilus</taxon>
    </lineage>
</organism>
<dbReference type="Pfam" id="PF13473">
    <property type="entry name" value="Cupredoxin_1"/>
    <property type="match status" value="1"/>
</dbReference>
<keyword evidence="1" id="KW-0472">Membrane</keyword>
<dbReference type="Gene3D" id="2.60.40.420">
    <property type="entry name" value="Cupredoxins - blue copper proteins"/>
    <property type="match status" value="1"/>
</dbReference>
<evidence type="ECO:0000313" key="4">
    <source>
        <dbReference type="Proteomes" id="UP000006100"/>
    </source>
</evidence>
<keyword evidence="4" id="KW-1185">Reference proteome</keyword>
<dbReference type="Proteomes" id="UP000006100">
    <property type="component" value="Chromosome"/>
</dbReference>
<dbReference type="STRING" id="1229909.NSED_08795"/>
<keyword evidence="1" id="KW-0812">Transmembrane</keyword>
<dbReference type="InterPro" id="IPR028096">
    <property type="entry name" value="EfeO_Cupredoxin"/>
</dbReference>
<protein>
    <submittedName>
        <fullName evidence="3">Nitrous oxide reductase</fullName>
    </submittedName>
</protein>
<proteinExistence type="predicted"/>
<feature type="domain" description="EfeO-type cupredoxin-like" evidence="2">
    <location>
        <begin position="66"/>
        <end position="147"/>
    </location>
</feature>
<dbReference type="HOGENOM" id="CLU_1718126_0_0_2"/>
<dbReference type="AlphaFoldDB" id="K0BDK3"/>
<dbReference type="eggNOG" id="arCOG02929">
    <property type="taxonomic scope" value="Archaea"/>
</dbReference>
<keyword evidence="1" id="KW-1133">Transmembrane helix</keyword>
<evidence type="ECO:0000259" key="2">
    <source>
        <dbReference type="Pfam" id="PF13473"/>
    </source>
</evidence>
<accession>K0BDK3</accession>
<dbReference type="PATRIC" id="fig|1229909.8.peg.1924"/>
<dbReference type="SUPFAM" id="SSF49503">
    <property type="entry name" value="Cupredoxins"/>
    <property type="match status" value="1"/>
</dbReference>
<evidence type="ECO:0000256" key="1">
    <source>
        <dbReference type="SAM" id="Phobius"/>
    </source>
</evidence>
<dbReference type="OrthoDB" id="12321at2157"/>